<dbReference type="AlphaFoldDB" id="A0A5N3XID7"/>
<evidence type="ECO:0000313" key="3">
    <source>
        <dbReference type="EMBL" id="KAB0372205.1"/>
    </source>
</evidence>
<name>A0A5N3XID7_MUNRE</name>
<feature type="region of interest" description="Disordered" evidence="1">
    <location>
        <begin position="1"/>
        <end position="58"/>
    </location>
</feature>
<dbReference type="InterPro" id="IPR051113">
    <property type="entry name" value="Integrator_subunit6"/>
</dbReference>
<keyword evidence="4" id="KW-1185">Reference proteome</keyword>
<protein>
    <recommendedName>
        <fullName evidence="2">INTS6/SAGE1/DDX26B/CT45 C-terminal domain-containing protein</fullName>
    </recommendedName>
</protein>
<evidence type="ECO:0000313" key="4">
    <source>
        <dbReference type="Proteomes" id="UP000326062"/>
    </source>
</evidence>
<sequence length="166" mass="19188">MTDEPEEFAVEPKKQKKHHGEPRSPFKRSSVALLSMKQERDGESHLGASSVSMEDDNQKAIAMSPLGMMPPKPPSVPEETNADIKHQLRKEIRQFGRKYEKIFKLLKEVQRPPEVRKQLVEFAIKEAARFKRGHLIKHLEIILEKIDSDHFLNKDTCIPNIYGHDQ</sequence>
<organism evidence="3 4">
    <name type="scientific">Muntiacus reevesi</name>
    <name type="common">Reeves' muntjac</name>
    <name type="synonym">Cervus reevesi</name>
    <dbReference type="NCBI Taxonomy" id="9886"/>
    <lineage>
        <taxon>Eukaryota</taxon>
        <taxon>Metazoa</taxon>
        <taxon>Chordata</taxon>
        <taxon>Craniata</taxon>
        <taxon>Vertebrata</taxon>
        <taxon>Euteleostomi</taxon>
        <taxon>Mammalia</taxon>
        <taxon>Eutheria</taxon>
        <taxon>Laurasiatheria</taxon>
        <taxon>Artiodactyla</taxon>
        <taxon>Ruminantia</taxon>
        <taxon>Pecora</taxon>
        <taxon>Cervidae</taxon>
        <taxon>Muntiacinae</taxon>
        <taxon>Muntiacus</taxon>
    </lineage>
</organism>
<evidence type="ECO:0000259" key="2">
    <source>
        <dbReference type="Pfam" id="PF15300"/>
    </source>
</evidence>
<dbReference type="PANTHER" id="PTHR12957:SF22">
    <property type="entry name" value="INTEGRATOR COMPLEX SUBUNIT 6-LIKE"/>
    <property type="match status" value="1"/>
</dbReference>
<gene>
    <name evidence="3" type="ORF">FD755_015997</name>
</gene>
<dbReference type="PANTHER" id="PTHR12957">
    <property type="entry name" value="DEAD/H BOX POLYPEPTIDE 26/DICE1-RELATED"/>
    <property type="match status" value="1"/>
</dbReference>
<dbReference type="GO" id="GO:0034472">
    <property type="term" value="P:snRNA 3'-end processing"/>
    <property type="evidence" value="ECO:0007669"/>
    <property type="project" value="TreeGrafter"/>
</dbReference>
<proteinExistence type="predicted"/>
<dbReference type="Pfam" id="PF15300">
    <property type="entry name" value="INT_SG_DDX_CT_C"/>
    <property type="match status" value="1"/>
</dbReference>
<dbReference type="InterPro" id="IPR029307">
    <property type="entry name" value="INT_SG_DDX_CT_C"/>
</dbReference>
<comment type="caution">
    <text evidence="3">The sequence shown here is derived from an EMBL/GenBank/DDBJ whole genome shotgun (WGS) entry which is preliminary data.</text>
</comment>
<dbReference type="Proteomes" id="UP000326062">
    <property type="component" value="Chromosome X"/>
</dbReference>
<dbReference type="GO" id="GO:0032039">
    <property type="term" value="C:integrator complex"/>
    <property type="evidence" value="ECO:0007669"/>
    <property type="project" value="TreeGrafter"/>
</dbReference>
<accession>A0A5N3XID7</accession>
<evidence type="ECO:0000256" key="1">
    <source>
        <dbReference type="SAM" id="MobiDB-lite"/>
    </source>
</evidence>
<reference evidence="3 4" key="1">
    <citation type="submission" date="2019-06" db="EMBL/GenBank/DDBJ databases">
        <title>Discovery of a novel chromosome fission-fusion reversal in muntjac.</title>
        <authorList>
            <person name="Mudd A.B."/>
            <person name="Bredeson J.V."/>
            <person name="Baum R."/>
            <person name="Hockemeyer D."/>
            <person name="Rokhsar D.S."/>
        </authorList>
    </citation>
    <scope>NUCLEOTIDE SEQUENCE [LARGE SCALE GENOMIC DNA]</scope>
    <source>
        <strain evidence="3">UCam_UCB_Mr</strain>
        <tissue evidence="3">Fibroblast cell line</tissue>
    </source>
</reference>
<feature type="domain" description="INTS6/SAGE1/DDX26B/CT45 C-terminal" evidence="2">
    <location>
        <begin position="79"/>
        <end position="140"/>
    </location>
</feature>
<dbReference type="EMBL" id="VCEB01000011">
    <property type="protein sequence ID" value="KAB0372205.1"/>
    <property type="molecule type" value="Genomic_DNA"/>
</dbReference>